<organism evidence="1 2">
    <name type="scientific">Chrysochromulina tobinii</name>
    <dbReference type="NCBI Taxonomy" id="1460289"/>
    <lineage>
        <taxon>Eukaryota</taxon>
        <taxon>Haptista</taxon>
        <taxon>Haptophyta</taxon>
        <taxon>Prymnesiophyceae</taxon>
        <taxon>Prymnesiales</taxon>
        <taxon>Chrysochromulinaceae</taxon>
        <taxon>Chrysochromulina</taxon>
    </lineage>
</organism>
<name>A0A0M0JNE7_9EUKA</name>
<protein>
    <submittedName>
        <fullName evidence="1">Uncharacterized protein</fullName>
    </submittedName>
</protein>
<dbReference type="Proteomes" id="UP000037460">
    <property type="component" value="Unassembled WGS sequence"/>
</dbReference>
<comment type="caution">
    <text evidence="1">The sequence shown here is derived from an EMBL/GenBank/DDBJ whole genome shotgun (WGS) entry which is preliminary data.</text>
</comment>
<gene>
    <name evidence="1" type="ORF">Ctob_010045</name>
</gene>
<accession>A0A0M0JNE7</accession>
<sequence length="276" mass="29675">MGLAQENASLDDGDDTNLDGIDDAVAVAAQAARAAEAEAKSAGEQLAGMLRVRGGMGAGASALTGESPDADIKAAYEGASAQERSVFLVKVGEQEKRKLAMGAPPEIIRVLSGLDDRLADALRAGDIKLLSVSWLRRLRRQPNKRRLKRRQELEALFLASGKKSPFLSAEEAIALLRRGNRGVGALTHGWLSPGECDPNGARLDMVLAALEEHPQIEGIFWDYASLFQNLPDRDRTPDESAAFKRAIMVMADVYASAVGTTVLQSREIPPRPEAFD</sequence>
<evidence type="ECO:0000313" key="2">
    <source>
        <dbReference type="Proteomes" id="UP000037460"/>
    </source>
</evidence>
<keyword evidence="2" id="KW-1185">Reference proteome</keyword>
<dbReference type="AlphaFoldDB" id="A0A0M0JNE7"/>
<evidence type="ECO:0000313" key="1">
    <source>
        <dbReference type="EMBL" id="KOO28104.1"/>
    </source>
</evidence>
<feature type="non-terminal residue" evidence="1">
    <location>
        <position position="276"/>
    </location>
</feature>
<dbReference type="EMBL" id="JWZX01002619">
    <property type="protein sequence ID" value="KOO28104.1"/>
    <property type="molecule type" value="Genomic_DNA"/>
</dbReference>
<proteinExistence type="predicted"/>
<reference evidence="2" key="1">
    <citation type="journal article" date="2015" name="PLoS Genet.">
        <title>Genome Sequence and Transcriptome Analyses of Chrysochromulina tobin: Metabolic Tools for Enhanced Algal Fitness in the Prominent Order Prymnesiales (Haptophyceae).</title>
        <authorList>
            <person name="Hovde B.T."/>
            <person name="Deodato C.R."/>
            <person name="Hunsperger H.M."/>
            <person name="Ryken S.A."/>
            <person name="Yost W."/>
            <person name="Jha R.K."/>
            <person name="Patterson J."/>
            <person name="Monnat R.J. Jr."/>
            <person name="Barlow S.B."/>
            <person name="Starkenburg S.R."/>
            <person name="Cattolico R.A."/>
        </authorList>
    </citation>
    <scope>NUCLEOTIDE SEQUENCE</scope>
    <source>
        <strain evidence="2">CCMP291</strain>
    </source>
</reference>